<evidence type="ECO:0000256" key="1">
    <source>
        <dbReference type="SAM" id="MobiDB-lite"/>
    </source>
</evidence>
<dbReference type="Proteomes" id="UP000306317">
    <property type="component" value="Unassembled WGS sequence"/>
</dbReference>
<accession>A0A4S3KCT1</accession>
<feature type="chain" id="PRO_5020408632" description="Secreted protein" evidence="2">
    <location>
        <begin position="20"/>
        <end position="174"/>
    </location>
</feature>
<feature type="signal peptide" evidence="2">
    <location>
        <begin position="1"/>
        <end position="19"/>
    </location>
</feature>
<evidence type="ECO:0008006" key="5">
    <source>
        <dbReference type="Google" id="ProtNLM"/>
    </source>
</evidence>
<proteinExistence type="predicted"/>
<comment type="caution">
    <text evidence="3">The sequence shown here is derived from an EMBL/GenBank/DDBJ whole genome shotgun (WGS) entry which is preliminary data.</text>
</comment>
<name>A0A4S3KCT1_9GAMM</name>
<dbReference type="OrthoDB" id="8703271at2"/>
<keyword evidence="4" id="KW-1185">Reference proteome</keyword>
<gene>
    <name evidence="3" type="ORF">B1991_15095</name>
</gene>
<organism evidence="3 4">
    <name type="scientific">Rhodanobacter lindaniclasticus</name>
    <dbReference type="NCBI Taxonomy" id="75310"/>
    <lineage>
        <taxon>Bacteria</taxon>
        <taxon>Pseudomonadati</taxon>
        <taxon>Pseudomonadota</taxon>
        <taxon>Gammaproteobacteria</taxon>
        <taxon>Lysobacterales</taxon>
        <taxon>Rhodanobacteraceae</taxon>
        <taxon>Rhodanobacter</taxon>
    </lineage>
</organism>
<evidence type="ECO:0000256" key="2">
    <source>
        <dbReference type="SAM" id="SignalP"/>
    </source>
</evidence>
<reference evidence="3 4" key="1">
    <citation type="submission" date="2017-02" db="EMBL/GenBank/DDBJ databases">
        <title>Whole genome sequencing of Rhodanobacter lindaniclasticus DSM 17932.</title>
        <authorList>
            <person name="Kumar S."/>
            <person name="Patil P."/>
            <person name="Patil P.B."/>
        </authorList>
    </citation>
    <scope>NUCLEOTIDE SEQUENCE [LARGE SCALE GENOMIC DNA]</scope>
    <source>
        <strain evidence="3 4">DSM 17932</strain>
    </source>
</reference>
<dbReference type="EMBL" id="MWIO01000047">
    <property type="protein sequence ID" value="THD06018.1"/>
    <property type="molecule type" value="Genomic_DNA"/>
</dbReference>
<evidence type="ECO:0000313" key="4">
    <source>
        <dbReference type="Proteomes" id="UP000306317"/>
    </source>
</evidence>
<evidence type="ECO:0000313" key="3">
    <source>
        <dbReference type="EMBL" id="THD06018.1"/>
    </source>
</evidence>
<dbReference type="RefSeq" id="WP_136259507.1">
    <property type="nucleotide sequence ID" value="NZ_MWIO01000047.1"/>
</dbReference>
<protein>
    <recommendedName>
        <fullName evidence="5">Secreted protein</fullName>
    </recommendedName>
</protein>
<keyword evidence="2" id="KW-0732">Signal</keyword>
<sequence>MKAYLFLPLALLFSPLAIAPLHAQQAVSLEQQMGKKEFTQAGLSKLTPAELQSLQRWLALHASELAASVPASEETSAAAAAAKSPGPFGHKAEAPKVKRNDSITSRIAGEFRGWQHGTTLTLQNGQRWRVKDDSTLVVPESLTSPVVFVKPGFLGSWLLRVQGYNTTARVEPAN</sequence>
<feature type="region of interest" description="Disordered" evidence="1">
    <location>
        <begin position="76"/>
        <end position="96"/>
    </location>
</feature>
<dbReference type="AlphaFoldDB" id="A0A4S3KCT1"/>